<dbReference type="EMBL" id="KV426138">
    <property type="protein sequence ID" value="KZV87026.1"/>
    <property type="molecule type" value="Genomic_DNA"/>
</dbReference>
<dbReference type="AlphaFoldDB" id="A0A165EIP0"/>
<name>A0A165EIP0_EXIGL</name>
<gene>
    <name evidence="1" type="ORF">EXIGLDRAFT_724169</name>
</gene>
<evidence type="ECO:0008006" key="3">
    <source>
        <dbReference type="Google" id="ProtNLM"/>
    </source>
</evidence>
<keyword evidence="2" id="KW-1185">Reference proteome</keyword>
<accession>A0A165EIP0</accession>
<dbReference type="InParanoid" id="A0A165EIP0"/>
<sequence>MLTSINGTTNGGVIVDGERAALDLVELIRQHSHASDRAVLLETNLHDSDSCMNRLCVQTLMELGSTLPALRVFECYALLTTEADGDALLEARTEGTFLFPRVQSFLYWPNKYVPPSVTLALLAHMPNLRALEVCQEHAPNHKSSLDQRSQIDLSRLHLRSYRCMELHYGFELPILHSADTLEELYLIIDEMRDEEPLMLSPFISLLRSRCFSHIHRLTLKSQLFCEPDVVKWCSIISLCPALRNLSLRSGLDDFASLLAAPSRPLFKLELAGNSTFFGDEYGDPFIGNMLRMIQTYPMLQALQELRLHRCSADYGFLPVLHYEVSPELFDEFKMECVQRRILLKMIS</sequence>
<dbReference type="Proteomes" id="UP000077266">
    <property type="component" value="Unassembled WGS sequence"/>
</dbReference>
<evidence type="ECO:0000313" key="2">
    <source>
        <dbReference type="Proteomes" id="UP000077266"/>
    </source>
</evidence>
<evidence type="ECO:0000313" key="1">
    <source>
        <dbReference type="EMBL" id="KZV87026.1"/>
    </source>
</evidence>
<organism evidence="1 2">
    <name type="scientific">Exidia glandulosa HHB12029</name>
    <dbReference type="NCBI Taxonomy" id="1314781"/>
    <lineage>
        <taxon>Eukaryota</taxon>
        <taxon>Fungi</taxon>
        <taxon>Dikarya</taxon>
        <taxon>Basidiomycota</taxon>
        <taxon>Agaricomycotina</taxon>
        <taxon>Agaricomycetes</taxon>
        <taxon>Auriculariales</taxon>
        <taxon>Exidiaceae</taxon>
        <taxon>Exidia</taxon>
    </lineage>
</organism>
<dbReference type="SUPFAM" id="SSF52047">
    <property type="entry name" value="RNI-like"/>
    <property type="match status" value="1"/>
</dbReference>
<reference evidence="1 2" key="1">
    <citation type="journal article" date="2016" name="Mol. Biol. Evol.">
        <title>Comparative Genomics of Early-Diverging Mushroom-Forming Fungi Provides Insights into the Origins of Lignocellulose Decay Capabilities.</title>
        <authorList>
            <person name="Nagy L.G."/>
            <person name="Riley R."/>
            <person name="Tritt A."/>
            <person name="Adam C."/>
            <person name="Daum C."/>
            <person name="Floudas D."/>
            <person name="Sun H."/>
            <person name="Yadav J.S."/>
            <person name="Pangilinan J."/>
            <person name="Larsson K.H."/>
            <person name="Matsuura K."/>
            <person name="Barry K."/>
            <person name="Labutti K."/>
            <person name="Kuo R."/>
            <person name="Ohm R.A."/>
            <person name="Bhattacharya S.S."/>
            <person name="Shirouzu T."/>
            <person name="Yoshinaga Y."/>
            <person name="Martin F.M."/>
            <person name="Grigoriev I.V."/>
            <person name="Hibbett D.S."/>
        </authorList>
    </citation>
    <scope>NUCLEOTIDE SEQUENCE [LARGE SCALE GENOMIC DNA]</scope>
    <source>
        <strain evidence="1 2">HHB12029</strain>
    </source>
</reference>
<proteinExistence type="predicted"/>
<protein>
    <recommendedName>
        <fullName evidence="3">F-box domain-containing protein</fullName>
    </recommendedName>
</protein>